<dbReference type="AlphaFoldDB" id="A0A1Y1S7K8"/>
<protein>
    <submittedName>
        <fullName evidence="1">Uncharacterized protein</fullName>
    </submittedName>
</protein>
<evidence type="ECO:0000313" key="1">
    <source>
        <dbReference type="EMBL" id="ORD94158.1"/>
    </source>
</evidence>
<gene>
    <name evidence="1" type="ORF">ECANGB1_1080</name>
</gene>
<dbReference type="OrthoDB" id="2188806at2759"/>
<dbReference type="EMBL" id="LWDP01000030">
    <property type="protein sequence ID" value="ORD94158.1"/>
    <property type="molecule type" value="Genomic_DNA"/>
</dbReference>
<organism evidence="1 2">
    <name type="scientific">Enterospora canceri</name>
    <dbReference type="NCBI Taxonomy" id="1081671"/>
    <lineage>
        <taxon>Eukaryota</taxon>
        <taxon>Fungi</taxon>
        <taxon>Fungi incertae sedis</taxon>
        <taxon>Microsporidia</taxon>
        <taxon>Enterocytozoonidae</taxon>
        <taxon>Enterospora</taxon>
    </lineage>
</organism>
<proteinExistence type="predicted"/>
<comment type="caution">
    <text evidence="1">The sequence shown here is derived from an EMBL/GenBank/DDBJ whole genome shotgun (WGS) entry which is preliminary data.</text>
</comment>
<reference evidence="1 2" key="1">
    <citation type="journal article" date="2017" name="Environ. Microbiol.">
        <title>Decay of the glycolytic pathway and adaptation to intranuclear parasitism within Enterocytozoonidae microsporidia.</title>
        <authorList>
            <person name="Wiredu Boakye D."/>
            <person name="Jaroenlak P."/>
            <person name="Prachumwat A."/>
            <person name="Williams T.A."/>
            <person name="Bateman K.S."/>
            <person name="Itsathitphaisarn O."/>
            <person name="Sritunyalucksana K."/>
            <person name="Paszkiewicz K.H."/>
            <person name="Moore K.A."/>
            <person name="Stentiford G.D."/>
            <person name="Williams B.A."/>
        </authorList>
    </citation>
    <scope>NUCLEOTIDE SEQUENCE [LARGE SCALE GENOMIC DNA]</scope>
    <source>
        <strain evidence="1 2">GB1</strain>
    </source>
</reference>
<name>A0A1Y1S7K8_9MICR</name>
<keyword evidence="2" id="KW-1185">Reference proteome</keyword>
<evidence type="ECO:0000313" key="2">
    <source>
        <dbReference type="Proteomes" id="UP000192639"/>
    </source>
</evidence>
<sequence>MKFIEIGREVAMRRLDQRDHRAVVTGIIDNKFIVVQKQDRSNEVIRVDDIVLCDRVYEVDGLEAAGFYNEEKKEELNDFERYKRNLTVSITEELLRKSE</sequence>
<dbReference type="Proteomes" id="UP000192639">
    <property type="component" value="Unassembled WGS sequence"/>
</dbReference>
<accession>A0A1Y1S7K8</accession>
<dbReference type="CDD" id="cd23702">
    <property type="entry name" value="eL14"/>
    <property type="match status" value="1"/>
</dbReference>
<dbReference type="VEuPathDB" id="MicrosporidiaDB:ECANGB1_1080"/>